<reference evidence="2" key="1">
    <citation type="journal article" date="2023" name="G3 (Bethesda)">
        <title>Genome assembly and association tests identify interacting loci associated with vigor, precocity, and sex in interspecific pistachio rootstocks.</title>
        <authorList>
            <person name="Palmer W."/>
            <person name="Jacygrad E."/>
            <person name="Sagayaradj S."/>
            <person name="Cavanaugh K."/>
            <person name="Han R."/>
            <person name="Bertier L."/>
            <person name="Beede B."/>
            <person name="Kafkas S."/>
            <person name="Golino D."/>
            <person name="Preece J."/>
            <person name="Michelmore R."/>
        </authorList>
    </citation>
    <scope>NUCLEOTIDE SEQUENCE [LARGE SCALE GENOMIC DNA]</scope>
</reference>
<comment type="caution">
    <text evidence="1">The sequence shown here is derived from an EMBL/GenBank/DDBJ whole genome shotgun (WGS) entry which is preliminary data.</text>
</comment>
<accession>A0ACC1BLB5</accession>
<organism evidence="1 2">
    <name type="scientific">Pistacia atlantica</name>
    <dbReference type="NCBI Taxonomy" id="434234"/>
    <lineage>
        <taxon>Eukaryota</taxon>
        <taxon>Viridiplantae</taxon>
        <taxon>Streptophyta</taxon>
        <taxon>Embryophyta</taxon>
        <taxon>Tracheophyta</taxon>
        <taxon>Spermatophyta</taxon>
        <taxon>Magnoliopsida</taxon>
        <taxon>eudicotyledons</taxon>
        <taxon>Gunneridae</taxon>
        <taxon>Pentapetalae</taxon>
        <taxon>rosids</taxon>
        <taxon>malvids</taxon>
        <taxon>Sapindales</taxon>
        <taxon>Anacardiaceae</taxon>
        <taxon>Pistacia</taxon>
    </lineage>
</organism>
<keyword evidence="2" id="KW-1185">Reference proteome</keyword>
<gene>
    <name evidence="1" type="ORF">Patl1_21601</name>
</gene>
<dbReference type="Proteomes" id="UP001164250">
    <property type="component" value="Chromosome 4"/>
</dbReference>
<name>A0ACC1BLB5_9ROSI</name>
<evidence type="ECO:0000313" key="1">
    <source>
        <dbReference type="EMBL" id="KAJ0099619.1"/>
    </source>
</evidence>
<sequence length="356" mass="39896">MVKSSKTHLEEDEETDDYDELLHRNTSSSAYKGEEMKVEGKGSEQKTNAYRSKHSETEQRRRSKINERFQILRDLIPQNDQKRDKASFLLEVIEYIQFLRDKLNMYEGSYQGWSQEPTKLMPWMTISHGIYLFKQRNQNGPAESYMEHSQVLKNGSSHENNDVTPAMLTNAQNSIESDMGTAAVYKTTDLAPGSVSPMVPLNVHAQPNMYAPVGRGSMPTQSLQESISDAENMSYQHQSEFWPGRACAADCAILNGSLNEQDLSIESGSSSISSAYSQGLLNTLSQALQSSGVDPSQANISVQIDVGKRIISGQTAMASCSKDHEKQYRDNLVMTQTGIQSFDEDSDQVHKRLRTE</sequence>
<protein>
    <submittedName>
        <fullName evidence="1">Uncharacterized protein</fullName>
    </submittedName>
</protein>
<dbReference type="EMBL" id="CM047900">
    <property type="protein sequence ID" value="KAJ0099619.1"/>
    <property type="molecule type" value="Genomic_DNA"/>
</dbReference>
<proteinExistence type="predicted"/>
<evidence type="ECO:0000313" key="2">
    <source>
        <dbReference type="Proteomes" id="UP001164250"/>
    </source>
</evidence>